<organism evidence="4 5">
    <name type="scientific">Rhodobacter xanthinilyticus</name>
    <dbReference type="NCBI Taxonomy" id="1850250"/>
    <lineage>
        <taxon>Bacteria</taxon>
        <taxon>Pseudomonadati</taxon>
        <taxon>Pseudomonadota</taxon>
        <taxon>Alphaproteobacteria</taxon>
        <taxon>Rhodobacterales</taxon>
        <taxon>Rhodobacter group</taxon>
        <taxon>Rhodobacter</taxon>
    </lineage>
</organism>
<dbReference type="Proteomes" id="UP000176562">
    <property type="component" value="Chromosome"/>
</dbReference>
<gene>
    <name evidence="4" type="ORF">LPB142_03925</name>
</gene>
<dbReference type="GO" id="GO:0009253">
    <property type="term" value="P:peptidoglycan catabolic process"/>
    <property type="evidence" value="ECO:0007669"/>
    <property type="project" value="InterPro"/>
</dbReference>
<dbReference type="SMART" id="SM00641">
    <property type="entry name" value="Glyco_25"/>
    <property type="match status" value="1"/>
</dbReference>
<dbReference type="PANTHER" id="PTHR34135">
    <property type="entry name" value="LYSOZYME"/>
    <property type="match status" value="1"/>
</dbReference>
<comment type="similarity">
    <text evidence="1">Belongs to the glycosyl hydrolase 25 family.</text>
</comment>
<dbReference type="STRING" id="1850250.LPB142_03925"/>
<keyword evidence="3" id="KW-0326">Glycosidase</keyword>
<name>A0A1D9MGH8_9RHOB</name>
<dbReference type="AlphaFoldDB" id="A0A1D9MGH8"/>
<dbReference type="InterPro" id="IPR018077">
    <property type="entry name" value="Glyco_hydro_fam25_subgr"/>
</dbReference>
<evidence type="ECO:0000256" key="1">
    <source>
        <dbReference type="ARBA" id="ARBA00010646"/>
    </source>
</evidence>
<sequence>MRNMIRWAGAALVVAAVLAGCGGGRHDAGPRKGALMAPEALDAASYRAPGIPARFGDISPHDWTGLTPANYPIHGIDASRYQGAIDFATARRAGVSFAWLKGTEGGDRVDPGYEMNAAAARAAGVPVGAYHFYYFCRPASEQADWFIRNIPKQKGDLPPVLDIEWNSTSPSCQLRPPAETVRAEMAVFLNALARHYGTRPVVYTTPDFYAENDLGQMSGVEFWLRSVAGHPTDRYPGERWSFWQYSGTGVVPGVGGTSDLNAFAGSAEAWAGWLAERRQR</sequence>
<dbReference type="PROSITE" id="PS51257">
    <property type="entry name" value="PROKAR_LIPOPROTEIN"/>
    <property type="match status" value="1"/>
</dbReference>
<evidence type="ECO:0000313" key="5">
    <source>
        <dbReference type="Proteomes" id="UP000176562"/>
    </source>
</evidence>
<accession>A0A1D9MGH8</accession>
<evidence type="ECO:0000256" key="2">
    <source>
        <dbReference type="ARBA" id="ARBA00022801"/>
    </source>
</evidence>
<dbReference type="Gene3D" id="3.20.20.80">
    <property type="entry name" value="Glycosidases"/>
    <property type="match status" value="1"/>
</dbReference>
<proteinExistence type="inferred from homology"/>
<dbReference type="PROSITE" id="PS51904">
    <property type="entry name" value="GLYCOSYL_HYDROL_F25_2"/>
    <property type="match status" value="1"/>
</dbReference>
<dbReference type="EMBL" id="CP017781">
    <property type="protein sequence ID" value="AOZ70870.1"/>
    <property type="molecule type" value="Genomic_DNA"/>
</dbReference>
<evidence type="ECO:0000313" key="4">
    <source>
        <dbReference type="EMBL" id="AOZ70870.1"/>
    </source>
</evidence>
<dbReference type="SUPFAM" id="SSF51445">
    <property type="entry name" value="(Trans)glycosidases"/>
    <property type="match status" value="1"/>
</dbReference>
<keyword evidence="5" id="KW-1185">Reference proteome</keyword>
<reference evidence="4 5" key="1">
    <citation type="submission" date="2016-10" db="EMBL/GenBank/DDBJ databases">
        <title>Rhodobacter sp. LPB0142, isolated from sea water.</title>
        <authorList>
            <person name="Kim E."/>
            <person name="Yi H."/>
        </authorList>
    </citation>
    <scope>NUCLEOTIDE SEQUENCE [LARGE SCALE GENOMIC DNA]</scope>
    <source>
        <strain evidence="4 5">LPB0142</strain>
    </source>
</reference>
<dbReference type="InterPro" id="IPR002053">
    <property type="entry name" value="Glyco_hydro_25"/>
</dbReference>
<dbReference type="GO" id="GO:0016052">
    <property type="term" value="P:carbohydrate catabolic process"/>
    <property type="evidence" value="ECO:0007669"/>
    <property type="project" value="TreeGrafter"/>
</dbReference>
<protein>
    <submittedName>
        <fullName evidence="4">Glycoside hydrolase</fullName>
    </submittedName>
</protein>
<dbReference type="GO" id="GO:0016998">
    <property type="term" value="P:cell wall macromolecule catabolic process"/>
    <property type="evidence" value="ECO:0007669"/>
    <property type="project" value="InterPro"/>
</dbReference>
<dbReference type="PANTHER" id="PTHR34135:SF2">
    <property type="entry name" value="LYSOZYME"/>
    <property type="match status" value="1"/>
</dbReference>
<evidence type="ECO:0000256" key="3">
    <source>
        <dbReference type="ARBA" id="ARBA00023295"/>
    </source>
</evidence>
<dbReference type="GO" id="GO:0003796">
    <property type="term" value="F:lysozyme activity"/>
    <property type="evidence" value="ECO:0007669"/>
    <property type="project" value="InterPro"/>
</dbReference>
<keyword evidence="2 4" id="KW-0378">Hydrolase</keyword>
<dbReference type="Pfam" id="PF01183">
    <property type="entry name" value="Glyco_hydro_25"/>
    <property type="match status" value="1"/>
</dbReference>
<dbReference type="KEGG" id="rhp:LPB142_03925"/>
<dbReference type="InterPro" id="IPR017853">
    <property type="entry name" value="GH"/>
</dbReference>